<dbReference type="Pfam" id="PF00586">
    <property type="entry name" value="AIRS"/>
    <property type="match status" value="1"/>
</dbReference>
<dbReference type="InterPro" id="IPR004536">
    <property type="entry name" value="SPS/SelD"/>
</dbReference>
<protein>
    <submittedName>
        <fullName evidence="9">Selenide, water dikinase SelD</fullName>
    </submittedName>
</protein>
<dbReference type="AlphaFoldDB" id="A0A1X9NGP8"/>
<dbReference type="Pfam" id="PF02769">
    <property type="entry name" value="AIRS_C"/>
    <property type="match status" value="1"/>
</dbReference>
<evidence type="ECO:0000256" key="4">
    <source>
        <dbReference type="ARBA" id="ARBA00022840"/>
    </source>
</evidence>
<dbReference type="Gene3D" id="3.90.650.10">
    <property type="entry name" value="PurM-like C-terminal domain"/>
    <property type="match status" value="1"/>
</dbReference>
<dbReference type="InterPro" id="IPR017584">
    <property type="entry name" value="Pyridine_nucleo_diS_OxRdtase_N"/>
</dbReference>
<dbReference type="OrthoDB" id="9767928at2"/>
<evidence type="ECO:0000313" key="10">
    <source>
        <dbReference type="Proteomes" id="UP000193450"/>
    </source>
</evidence>
<dbReference type="InterPro" id="IPR016188">
    <property type="entry name" value="PurM-like_N"/>
</dbReference>
<dbReference type="GO" id="GO:0016260">
    <property type="term" value="P:selenocysteine biosynthetic process"/>
    <property type="evidence" value="ECO:0007669"/>
    <property type="project" value="TreeGrafter"/>
</dbReference>
<keyword evidence="3 9" id="KW-0418">Kinase</keyword>
<dbReference type="InterPro" id="IPR036188">
    <property type="entry name" value="FAD/NAD-bd_sf"/>
</dbReference>
<dbReference type="NCBIfam" id="TIGR00476">
    <property type="entry name" value="selD"/>
    <property type="match status" value="1"/>
</dbReference>
<evidence type="ECO:0000259" key="7">
    <source>
        <dbReference type="Pfam" id="PF02769"/>
    </source>
</evidence>
<dbReference type="Gene3D" id="3.30.1330.10">
    <property type="entry name" value="PurM-like, N-terminal domain"/>
    <property type="match status" value="1"/>
</dbReference>
<dbReference type="SUPFAM" id="SSF56042">
    <property type="entry name" value="PurM C-terminal domain-like"/>
    <property type="match status" value="1"/>
</dbReference>
<dbReference type="GO" id="GO:0004756">
    <property type="term" value="F:selenide, water dikinase activity"/>
    <property type="evidence" value="ECO:0007669"/>
    <property type="project" value="TreeGrafter"/>
</dbReference>
<evidence type="ECO:0000259" key="6">
    <source>
        <dbReference type="Pfam" id="PF00586"/>
    </source>
</evidence>
<dbReference type="Pfam" id="PF07992">
    <property type="entry name" value="Pyr_redox_2"/>
    <property type="match status" value="1"/>
</dbReference>
<dbReference type="RefSeq" id="WP_085760395.1">
    <property type="nucleotide sequence ID" value="NZ_CP019343.1"/>
</dbReference>
<feature type="domain" description="PurM-like N-terminal" evidence="6">
    <location>
        <begin position="436"/>
        <end position="543"/>
    </location>
</feature>
<dbReference type="SUPFAM" id="SSF51905">
    <property type="entry name" value="FAD/NAD(P)-binding domain"/>
    <property type="match status" value="1"/>
</dbReference>
<keyword evidence="1" id="KW-0808">Transferase</keyword>
<evidence type="ECO:0000256" key="3">
    <source>
        <dbReference type="ARBA" id="ARBA00022777"/>
    </source>
</evidence>
<dbReference type="InterPro" id="IPR036676">
    <property type="entry name" value="PurM-like_C_sf"/>
</dbReference>
<keyword evidence="10" id="KW-1185">Reference proteome</keyword>
<evidence type="ECO:0000259" key="8">
    <source>
        <dbReference type="Pfam" id="PF07992"/>
    </source>
</evidence>
<evidence type="ECO:0000256" key="1">
    <source>
        <dbReference type="ARBA" id="ARBA00022679"/>
    </source>
</evidence>
<dbReference type="CDD" id="cd02195">
    <property type="entry name" value="SelD"/>
    <property type="match status" value="1"/>
</dbReference>
<dbReference type="InterPro" id="IPR010918">
    <property type="entry name" value="PurM-like_C_dom"/>
</dbReference>
<dbReference type="Gene3D" id="3.50.50.100">
    <property type="match status" value="1"/>
</dbReference>
<evidence type="ECO:0000313" key="9">
    <source>
        <dbReference type="EMBL" id="ARN76194.1"/>
    </source>
</evidence>
<dbReference type="GO" id="GO:0005524">
    <property type="term" value="F:ATP binding"/>
    <property type="evidence" value="ECO:0007669"/>
    <property type="project" value="UniProtKB-KW"/>
</dbReference>
<dbReference type="STRING" id="716816.BST96_20065"/>
<dbReference type="SUPFAM" id="SSF55326">
    <property type="entry name" value="PurM N-terminal domain-like"/>
    <property type="match status" value="1"/>
</dbReference>
<sequence>MDSNTQQSNTTDLVLVGGGHSHLAVIKQLGMNPVAGLRVTVISKDSHTPYSGMMPGLVAGHYQHDEAHIDLRRLCQFAQVRFFQSEVTHIDLDQQQVHCQGRSPVRYDWLSINIGSQPAIDSIPGAHSCGIAVKPIDRFLSHWQQTVPQLSPASKVAIVGGGAASAEVALACQYQWQQCNGSDNSPEFTLYCGSDEILPSHNRRTRKTMTALLKQRGITLKVQHKVTGAEQSDGHYQLHFDKTESQTADEIIWAIHAGSPQWPQKTGLACDAQGFISVNSYLQSPSHPNVFAAGDIADFSQQPLAKSGVYAVRAGKHLSNNLRRSVMGQALLPYRPQRQFLSLLMTGDKQAIASRGPFSVTGKWLWRWKDKIDRAFMDQYQQLPTATAATATAHDESTMRCGGCGAKVGHQILHRVMAQLNITDSPDTPIGLNAPDDAAVMTPPANKQWLQTVDYFRAFIDDPYLLGRIATNHCLSDIYAMGATPHSALAIATIPYASETLVEDTLLQLMSGAVDSLNQQNTALIGGHSSEGAELGFGLSVNGIADPGRLLTKGNLQSGQALILTKPLGTGTLLAANMQGQAEGRWIDQAIQHMLISNQQAADIIYQHGATACTDITGFGLLGHLLEMLKPTNCGASLELHQLPVLNGAAECARNGWLSSLHPDNVKAEQWLSHAEAFKQHSHYPLLFDPQTAGGLLAAINTEQSEPCLQALQQSDCPDAAIIGYIDNSNLITLTSTTTSLGKND</sequence>
<dbReference type="EMBL" id="CP019343">
    <property type="protein sequence ID" value="ARN76194.1"/>
    <property type="molecule type" value="Genomic_DNA"/>
</dbReference>
<dbReference type="Proteomes" id="UP000193450">
    <property type="component" value="Chromosome"/>
</dbReference>
<keyword evidence="4" id="KW-0067">ATP-binding</keyword>
<dbReference type="GO" id="GO:0016491">
    <property type="term" value="F:oxidoreductase activity"/>
    <property type="evidence" value="ECO:0007669"/>
    <property type="project" value="InterPro"/>
</dbReference>
<dbReference type="InterPro" id="IPR023753">
    <property type="entry name" value="FAD/NAD-binding_dom"/>
</dbReference>
<feature type="domain" description="PurM-like C-terminal" evidence="7">
    <location>
        <begin position="557"/>
        <end position="731"/>
    </location>
</feature>
<organism evidence="9 10">
    <name type="scientific">Oceanicoccus sagamiensis</name>
    <dbReference type="NCBI Taxonomy" id="716816"/>
    <lineage>
        <taxon>Bacteria</taxon>
        <taxon>Pseudomonadati</taxon>
        <taxon>Pseudomonadota</taxon>
        <taxon>Gammaproteobacteria</taxon>
        <taxon>Cellvibrionales</taxon>
        <taxon>Spongiibacteraceae</taxon>
        <taxon>Oceanicoccus</taxon>
    </lineage>
</organism>
<proteinExistence type="predicted"/>
<feature type="domain" description="FAD/NAD(P)-binding" evidence="8">
    <location>
        <begin position="12"/>
        <end position="302"/>
    </location>
</feature>
<keyword evidence="5" id="KW-0711">Selenium</keyword>
<evidence type="ECO:0000256" key="2">
    <source>
        <dbReference type="ARBA" id="ARBA00022741"/>
    </source>
</evidence>
<gene>
    <name evidence="9" type="ORF">BST96_20065</name>
</gene>
<name>A0A1X9NGP8_9GAMM</name>
<dbReference type="NCBIfam" id="TIGR03169">
    <property type="entry name" value="Nterm_to_SelD"/>
    <property type="match status" value="1"/>
</dbReference>
<dbReference type="GO" id="GO:0005737">
    <property type="term" value="C:cytoplasm"/>
    <property type="evidence" value="ECO:0007669"/>
    <property type="project" value="TreeGrafter"/>
</dbReference>
<evidence type="ECO:0000256" key="5">
    <source>
        <dbReference type="ARBA" id="ARBA00023266"/>
    </source>
</evidence>
<dbReference type="PANTHER" id="PTHR10256:SF0">
    <property type="entry name" value="INACTIVE SELENIDE, WATER DIKINASE-LIKE PROTEIN-RELATED"/>
    <property type="match status" value="1"/>
</dbReference>
<dbReference type="InterPro" id="IPR036921">
    <property type="entry name" value="PurM-like_N_sf"/>
</dbReference>
<dbReference type="PANTHER" id="PTHR10256">
    <property type="entry name" value="SELENIDE, WATER DIKINASE"/>
    <property type="match status" value="1"/>
</dbReference>
<dbReference type="KEGG" id="osg:BST96_20065"/>
<accession>A0A1X9NGP8</accession>
<keyword evidence="2" id="KW-0547">Nucleotide-binding</keyword>
<reference evidence="9 10" key="1">
    <citation type="submission" date="2016-11" db="EMBL/GenBank/DDBJ databases">
        <title>Trade-off between light-utilization and light-protection in marine flavobacteria.</title>
        <authorList>
            <person name="Kumagai Y."/>
        </authorList>
    </citation>
    <scope>NUCLEOTIDE SEQUENCE [LARGE SCALE GENOMIC DNA]</scope>
    <source>
        <strain evidence="9 10">NBRC 107125</strain>
    </source>
</reference>